<evidence type="ECO:0000313" key="1">
    <source>
        <dbReference type="EMBL" id="MBX11811.1"/>
    </source>
</evidence>
<organism evidence="1">
    <name type="scientific">Rhizophora mucronata</name>
    <name type="common">Asiatic mangrove</name>
    <dbReference type="NCBI Taxonomy" id="61149"/>
    <lineage>
        <taxon>Eukaryota</taxon>
        <taxon>Viridiplantae</taxon>
        <taxon>Streptophyta</taxon>
        <taxon>Embryophyta</taxon>
        <taxon>Tracheophyta</taxon>
        <taxon>Spermatophyta</taxon>
        <taxon>Magnoliopsida</taxon>
        <taxon>eudicotyledons</taxon>
        <taxon>Gunneridae</taxon>
        <taxon>Pentapetalae</taxon>
        <taxon>rosids</taxon>
        <taxon>fabids</taxon>
        <taxon>Malpighiales</taxon>
        <taxon>Rhizophoraceae</taxon>
        <taxon>Rhizophora</taxon>
    </lineage>
</organism>
<name>A0A2P2L1F8_RHIMU</name>
<accession>A0A2P2L1F8</accession>
<reference evidence="1" key="1">
    <citation type="submission" date="2018-02" db="EMBL/GenBank/DDBJ databases">
        <title>Rhizophora mucronata_Transcriptome.</title>
        <authorList>
            <person name="Meera S.P."/>
            <person name="Sreeshan A."/>
            <person name="Augustine A."/>
        </authorList>
    </citation>
    <scope>NUCLEOTIDE SEQUENCE</scope>
    <source>
        <tissue evidence="1">Leaf</tissue>
    </source>
</reference>
<sequence length="71" mass="7725">MRSFLFNTSKIGGLPLRLLRPSSSTSSIFLGTLHASTITNTQSALMDALRTFFIIMESNLCIFLSITPGVS</sequence>
<proteinExistence type="predicted"/>
<dbReference type="EMBL" id="GGEC01031327">
    <property type="protein sequence ID" value="MBX11811.1"/>
    <property type="molecule type" value="Transcribed_RNA"/>
</dbReference>
<dbReference type="AlphaFoldDB" id="A0A2P2L1F8"/>
<protein>
    <submittedName>
        <fullName evidence="1">GTPase Era</fullName>
    </submittedName>
</protein>